<dbReference type="SUPFAM" id="SSF54427">
    <property type="entry name" value="NTF2-like"/>
    <property type="match status" value="1"/>
</dbReference>
<accession>A0A9W8MC16</accession>
<reference evidence="2" key="1">
    <citation type="submission" date="2022-06" db="EMBL/GenBank/DDBJ databases">
        <title>Genome Sequence of Candolleomyces eurysporus.</title>
        <authorList>
            <person name="Buettner E."/>
        </authorList>
    </citation>
    <scope>NUCLEOTIDE SEQUENCE</scope>
    <source>
        <strain evidence="2">VTCC 930004</strain>
    </source>
</reference>
<dbReference type="GO" id="GO:0030638">
    <property type="term" value="P:polyketide metabolic process"/>
    <property type="evidence" value="ECO:0007669"/>
    <property type="project" value="InterPro"/>
</dbReference>
<comment type="caution">
    <text evidence="2">The sequence shown here is derived from an EMBL/GenBank/DDBJ whole genome shotgun (WGS) entry which is preliminary data.</text>
</comment>
<gene>
    <name evidence="2" type="ORF">H1R20_g12157</name>
</gene>
<feature type="region of interest" description="Disordered" evidence="1">
    <location>
        <begin position="1"/>
        <end position="21"/>
    </location>
</feature>
<dbReference type="AlphaFoldDB" id="A0A9W8MC16"/>
<proteinExistence type="predicted"/>
<evidence type="ECO:0000256" key="1">
    <source>
        <dbReference type="SAM" id="MobiDB-lite"/>
    </source>
</evidence>
<protein>
    <recommendedName>
        <fullName evidence="4">Dienelactone hydrolase</fullName>
    </recommendedName>
</protein>
<name>A0A9W8MC16_9AGAR</name>
<dbReference type="InterPro" id="IPR032710">
    <property type="entry name" value="NTF2-like_dom_sf"/>
</dbReference>
<dbReference type="InterPro" id="IPR009959">
    <property type="entry name" value="Cyclase_SnoaL-like"/>
</dbReference>
<dbReference type="PANTHER" id="PTHR38436">
    <property type="entry name" value="POLYKETIDE CYCLASE SNOAL-LIKE DOMAIN"/>
    <property type="match status" value="1"/>
</dbReference>
<evidence type="ECO:0000313" key="2">
    <source>
        <dbReference type="EMBL" id="KAJ2924951.1"/>
    </source>
</evidence>
<sequence length="405" mass="44057">MSAPLVYDPNSPGEQPIPLPNAPIRRISERLSVQPPLSRRGHGPGILIFLPRPSGEIPASNRKKPLDPEPVQKWAEEGFAVAFVEGAQDLGTPDLLAEAAGALIDLGDLLDTKDKFGIVVYEEAVIQSVYQAASNDSRFNSMIAYSAGLTSVDNASNISLLLHTPESGIKSTSLSATHHSYPAVSPSFVQPSSGDYEPGSAALAHSRSLVFLRDHLGGPHFDLEAIWNEHCYFEFEDRSVAKTMATMVEEPYVNHIPTDEKYPSPDLCRNPPDAKLQVVSRTVGPDRVVDEFVYHTTHDRQVDWLLPGVPATGRKLSIAMLAVVNIRGDRLYNEHIWWDQASALKQANLLPSHVAYPTPEGNTKWLRLPVAGAESAKMLVDESDGTSNAMLGSGWGVVDVKDSGD</sequence>
<dbReference type="Proteomes" id="UP001140091">
    <property type="component" value="Unassembled WGS sequence"/>
</dbReference>
<dbReference type="PANTHER" id="PTHR38436:SF3">
    <property type="entry name" value="CARBOXYMETHYLENEBUTENOLIDASE-RELATED"/>
    <property type="match status" value="1"/>
</dbReference>
<dbReference type="EMBL" id="JANBPK010001199">
    <property type="protein sequence ID" value="KAJ2924951.1"/>
    <property type="molecule type" value="Genomic_DNA"/>
</dbReference>
<keyword evidence="3" id="KW-1185">Reference proteome</keyword>
<evidence type="ECO:0000313" key="3">
    <source>
        <dbReference type="Proteomes" id="UP001140091"/>
    </source>
</evidence>
<organism evidence="2 3">
    <name type="scientific">Candolleomyces eurysporus</name>
    <dbReference type="NCBI Taxonomy" id="2828524"/>
    <lineage>
        <taxon>Eukaryota</taxon>
        <taxon>Fungi</taxon>
        <taxon>Dikarya</taxon>
        <taxon>Basidiomycota</taxon>
        <taxon>Agaricomycotina</taxon>
        <taxon>Agaricomycetes</taxon>
        <taxon>Agaricomycetidae</taxon>
        <taxon>Agaricales</taxon>
        <taxon>Agaricineae</taxon>
        <taxon>Psathyrellaceae</taxon>
        <taxon>Candolleomyces</taxon>
    </lineage>
</organism>
<dbReference type="Gene3D" id="3.10.450.50">
    <property type="match status" value="1"/>
</dbReference>
<dbReference type="OrthoDB" id="5440at2759"/>
<feature type="non-terminal residue" evidence="2">
    <location>
        <position position="1"/>
    </location>
</feature>
<evidence type="ECO:0008006" key="4">
    <source>
        <dbReference type="Google" id="ProtNLM"/>
    </source>
</evidence>